<dbReference type="PANTHER" id="PTHR22916:SF3">
    <property type="entry name" value="UDP-GLCNAC:BETAGAL BETA-1,3-N-ACETYLGLUCOSAMINYLTRANSFERASE-LIKE PROTEIN 1"/>
    <property type="match status" value="1"/>
</dbReference>
<sequence>MIDLSIHLITYNNEKYIEETLKSILKQQVNFNYEIVVGDDCSTDETFKIIESYKEKHPTLFKIKKNETRLGIFKNFKVTLDRCEGTYVFDIAGDDLLKHEYSLQKLVDILKNNSNLGFVDSGVDLLIEKDGQNKTIEFCNKKVLSSSKETYRNNILLWNSPMFAGVCFNKACIYKFVDFDKYFKMNISFEDYPILVNLAMNTNFETIKESLHTYRMHKNSSSNKKGFENQLYLKHQEKILFDFFTKKYNFENNLINIFNKNHYRKLLFLSGYYEKKELGQESYKMLKNKNLKDYIHYFASQNKLFRKLISIV</sequence>
<protein>
    <submittedName>
        <fullName evidence="2">Glycosyltransferase family 2 protein</fullName>
    </submittedName>
</protein>
<reference evidence="2" key="2">
    <citation type="submission" date="2020-09" db="EMBL/GenBank/DDBJ databases">
        <authorList>
            <person name="Wu Z."/>
        </authorList>
    </citation>
    <scope>NUCLEOTIDE SEQUENCE</scope>
    <source>
        <strain evidence="2">SC17</strain>
    </source>
</reference>
<dbReference type="InterPro" id="IPR029044">
    <property type="entry name" value="Nucleotide-diphossugar_trans"/>
</dbReference>
<dbReference type="InterPro" id="IPR001173">
    <property type="entry name" value="Glyco_trans_2-like"/>
</dbReference>
<dbReference type="EMBL" id="JACVXC010000001">
    <property type="protein sequence ID" value="MBD0834505.1"/>
    <property type="molecule type" value="Genomic_DNA"/>
</dbReference>
<proteinExistence type="predicted"/>
<dbReference type="Pfam" id="PF00535">
    <property type="entry name" value="Glycos_transf_2"/>
    <property type="match status" value="1"/>
</dbReference>
<dbReference type="PANTHER" id="PTHR22916">
    <property type="entry name" value="GLYCOSYLTRANSFERASE"/>
    <property type="match status" value="1"/>
</dbReference>
<feature type="domain" description="Glycosyltransferase 2-like" evidence="1">
    <location>
        <begin position="5"/>
        <end position="167"/>
    </location>
</feature>
<comment type="caution">
    <text evidence="2">The sequence shown here is derived from an EMBL/GenBank/DDBJ whole genome shotgun (WGS) entry which is preliminary data.</text>
</comment>
<dbReference type="Gene3D" id="3.90.550.10">
    <property type="entry name" value="Spore Coat Polysaccharide Biosynthesis Protein SpsA, Chain A"/>
    <property type="match status" value="1"/>
</dbReference>
<dbReference type="RefSeq" id="WP_188214974.1">
    <property type="nucleotide sequence ID" value="NZ_BAABGH010000004.1"/>
</dbReference>
<gene>
    <name evidence="2" type="ORF">ICJ84_03545</name>
</gene>
<dbReference type="Proteomes" id="UP000602057">
    <property type="component" value="Unassembled WGS sequence"/>
</dbReference>
<keyword evidence="3" id="KW-1185">Reference proteome</keyword>
<dbReference type="SUPFAM" id="SSF53448">
    <property type="entry name" value="Nucleotide-diphospho-sugar transferases"/>
    <property type="match status" value="1"/>
</dbReference>
<accession>A0A8J6Q688</accession>
<organism evidence="2 3">
    <name type="scientific">Aestuariibaculum suncheonense</name>
    <dbReference type="NCBI Taxonomy" id="1028745"/>
    <lineage>
        <taxon>Bacteria</taxon>
        <taxon>Pseudomonadati</taxon>
        <taxon>Bacteroidota</taxon>
        <taxon>Flavobacteriia</taxon>
        <taxon>Flavobacteriales</taxon>
        <taxon>Flavobacteriaceae</taxon>
    </lineage>
</organism>
<name>A0A8J6Q688_9FLAO</name>
<evidence type="ECO:0000313" key="2">
    <source>
        <dbReference type="EMBL" id="MBD0834505.1"/>
    </source>
</evidence>
<dbReference type="AlphaFoldDB" id="A0A8J6Q688"/>
<dbReference type="GO" id="GO:0016758">
    <property type="term" value="F:hexosyltransferase activity"/>
    <property type="evidence" value="ECO:0007669"/>
    <property type="project" value="UniProtKB-ARBA"/>
</dbReference>
<reference evidence="2" key="1">
    <citation type="journal article" date="2013" name="Int. J. Syst. Evol. Microbiol.">
        <title>Aestuariibaculum suncheonense gen. nov., sp. nov., a marine bacterium of the family Flavobacteriaceae isolated from a tidal flat and emended descriptions of the genera Gaetbulibacter and Tamlana.</title>
        <authorList>
            <person name="Jeong S.H."/>
            <person name="Park M.S."/>
            <person name="Jin H.M."/>
            <person name="Lee K."/>
            <person name="Park W."/>
            <person name="Jeon C.O."/>
        </authorList>
    </citation>
    <scope>NUCLEOTIDE SEQUENCE</scope>
    <source>
        <strain evidence="2">SC17</strain>
    </source>
</reference>
<evidence type="ECO:0000259" key="1">
    <source>
        <dbReference type="Pfam" id="PF00535"/>
    </source>
</evidence>
<evidence type="ECO:0000313" key="3">
    <source>
        <dbReference type="Proteomes" id="UP000602057"/>
    </source>
</evidence>